<dbReference type="Proteomes" id="UP000029121">
    <property type="component" value="Unassembled WGS sequence"/>
</dbReference>
<proteinExistence type="predicted"/>
<keyword evidence="2" id="KW-1185">Reference proteome</keyword>
<protein>
    <submittedName>
        <fullName evidence="1">Uncharacterized protein</fullName>
    </submittedName>
</protein>
<evidence type="ECO:0000313" key="1">
    <source>
        <dbReference type="EMBL" id="EOA36662.1"/>
    </source>
</evidence>
<dbReference type="EMBL" id="KB870805">
    <property type="protein sequence ID" value="EOA36662.1"/>
    <property type="molecule type" value="Genomic_DNA"/>
</dbReference>
<sequence>MKIPSSSRKRSKLFDLPRFLYRRKFVSCPVSDDPELHTPLIKGQFWICVYEFP</sequence>
<reference evidence="2" key="1">
    <citation type="journal article" date="2013" name="Nat. Genet.">
        <title>The Capsella rubella genome and the genomic consequences of rapid mating system evolution.</title>
        <authorList>
            <person name="Slotte T."/>
            <person name="Hazzouri K.M."/>
            <person name="Agren J.A."/>
            <person name="Koenig D."/>
            <person name="Maumus F."/>
            <person name="Guo Y.L."/>
            <person name="Steige K."/>
            <person name="Platts A.E."/>
            <person name="Escobar J.S."/>
            <person name="Newman L.K."/>
            <person name="Wang W."/>
            <person name="Mandakova T."/>
            <person name="Vello E."/>
            <person name="Smith L.M."/>
            <person name="Henz S.R."/>
            <person name="Steffen J."/>
            <person name="Takuno S."/>
            <person name="Brandvain Y."/>
            <person name="Coop G."/>
            <person name="Andolfatto P."/>
            <person name="Hu T.T."/>
            <person name="Blanchette M."/>
            <person name="Clark R.M."/>
            <person name="Quesneville H."/>
            <person name="Nordborg M."/>
            <person name="Gaut B.S."/>
            <person name="Lysak M.A."/>
            <person name="Jenkins J."/>
            <person name="Grimwood J."/>
            <person name="Chapman J."/>
            <person name="Prochnik S."/>
            <person name="Shu S."/>
            <person name="Rokhsar D."/>
            <person name="Schmutz J."/>
            <person name="Weigel D."/>
            <person name="Wright S.I."/>
        </authorList>
    </citation>
    <scope>NUCLEOTIDE SEQUENCE [LARGE SCALE GENOMIC DNA]</scope>
    <source>
        <strain evidence="2">cv. Monte Gargano</strain>
    </source>
</reference>
<dbReference type="AlphaFoldDB" id="R0GL21"/>
<feature type="non-terminal residue" evidence="1">
    <location>
        <position position="53"/>
    </location>
</feature>
<accession>R0GL21</accession>
<organism evidence="1 2">
    <name type="scientific">Capsella rubella</name>
    <dbReference type="NCBI Taxonomy" id="81985"/>
    <lineage>
        <taxon>Eukaryota</taxon>
        <taxon>Viridiplantae</taxon>
        <taxon>Streptophyta</taxon>
        <taxon>Embryophyta</taxon>
        <taxon>Tracheophyta</taxon>
        <taxon>Spermatophyta</taxon>
        <taxon>Magnoliopsida</taxon>
        <taxon>eudicotyledons</taxon>
        <taxon>Gunneridae</taxon>
        <taxon>Pentapetalae</taxon>
        <taxon>rosids</taxon>
        <taxon>malvids</taxon>
        <taxon>Brassicales</taxon>
        <taxon>Brassicaceae</taxon>
        <taxon>Camelineae</taxon>
        <taxon>Capsella</taxon>
    </lineage>
</organism>
<gene>
    <name evidence="1" type="ORF">CARUB_v10011963mg</name>
</gene>
<evidence type="ECO:0000313" key="2">
    <source>
        <dbReference type="Proteomes" id="UP000029121"/>
    </source>
</evidence>
<name>R0GL21_9BRAS</name>